<proteinExistence type="inferred from homology"/>
<evidence type="ECO:0000256" key="14">
    <source>
        <dbReference type="RuleBase" id="RU004011"/>
    </source>
</evidence>
<evidence type="ECO:0000256" key="4">
    <source>
        <dbReference type="ARBA" id="ARBA00017632"/>
    </source>
</evidence>
<reference evidence="17 18" key="1">
    <citation type="submission" date="2019-01" db="EMBL/GenBank/DDBJ databases">
        <title>Novel species of Cellulomonas.</title>
        <authorList>
            <person name="Liu Q."/>
            <person name="Xin Y.-H."/>
        </authorList>
    </citation>
    <scope>NUCLEOTIDE SEQUENCE [LARGE SCALE GENOMIC DNA]</scope>
    <source>
        <strain evidence="17 18">HLT2-17</strain>
    </source>
</reference>
<comment type="caution">
    <text evidence="17">The sequence shown here is derived from an EMBL/GenBank/DDBJ whole genome shotgun (WGS) entry which is preliminary data.</text>
</comment>
<evidence type="ECO:0000256" key="12">
    <source>
        <dbReference type="HAMAP-Rule" id="MF_00451"/>
    </source>
</evidence>
<dbReference type="GO" id="GO:0006183">
    <property type="term" value="P:GTP biosynthetic process"/>
    <property type="evidence" value="ECO:0007669"/>
    <property type="project" value="UniProtKB-UniRule"/>
</dbReference>
<feature type="binding site" evidence="12 13">
    <location>
        <position position="107"/>
    </location>
    <ligand>
        <name>ATP</name>
        <dbReference type="ChEBI" id="CHEBI:30616"/>
    </ligand>
</feature>
<dbReference type="PROSITE" id="PS51374">
    <property type="entry name" value="NDPK_LIKE"/>
    <property type="match status" value="1"/>
</dbReference>
<evidence type="ECO:0000256" key="1">
    <source>
        <dbReference type="ARBA" id="ARBA00001946"/>
    </source>
</evidence>
<dbReference type="InterPro" id="IPR023005">
    <property type="entry name" value="Nucleoside_diP_kinase_AS"/>
</dbReference>
<evidence type="ECO:0000313" key="17">
    <source>
        <dbReference type="EMBL" id="RYV51762.1"/>
    </source>
</evidence>
<dbReference type="Pfam" id="PF00334">
    <property type="entry name" value="NDK"/>
    <property type="match status" value="1"/>
</dbReference>
<dbReference type="GO" id="GO:0046872">
    <property type="term" value="F:metal ion binding"/>
    <property type="evidence" value="ECO:0007669"/>
    <property type="project" value="UniProtKB-KW"/>
</dbReference>
<dbReference type="AlphaFoldDB" id="A0A4Q5N0S7"/>
<evidence type="ECO:0000256" key="13">
    <source>
        <dbReference type="PROSITE-ProRule" id="PRU00706"/>
    </source>
</evidence>
<accession>A0A4Q5N0S7</accession>
<keyword evidence="10 12" id="KW-0460">Magnesium</keyword>
<dbReference type="CDD" id="cd04413">
    <property type="entry name" value="NDPk_I"/>
    <property type="match status" value="1"/>
</dbReference>
<dbReference type="PANTHER" id="PTHR11349">
    <property type="entry name" value="NUCLEOSIDE DIPHOSPHATE KINASE"/>
    <property type="match status" value="1"/>
</dbReference>
<keyword evidence="11 12" id="KW-0546">Nucleotide metabolism</keyword>
<dbReference type="EC" id="2.7.4.6" evidence="3 12"/>
<dbReference type="HAMAP" id="MF_00451">
    <property type="entry name" value="NDP_kinase"/>
    <property type="match status" value="1"/>
</dbReference>
<feature type="binding site" evidence="12 13">
    <location>
        <position position="132"/>
    </location>
    <ligand>
        <name>ATP</name>
        <dbReference type="ChEBI" id="CHEBI:30616"/>
    </ligand>
</feature>
<keyword evidence="5 12" id="KW-0808">Transferase</keyword>
<dbReference type="FunFam" id="3.30.70.141:FF:000003">
    <property type="entry name" value="Nucleoside diphosphate kinase"/>
    <property type="match status" value="1"/>
</dbReference>
<dbReference type="EMBL" id="SDWW01000012">
    <property type="protein sequence ID" value="RYV51762.1"/>
    <property type="molecule type" value="Genomic_DNA"/>
</dbReference>
<name>A0A4Q5N0S7_9MICO</name>
<comment type="cofactor">
    <cofactor evidence="1 12">
        <name>Mg(2+)</name>
        <dbReference type="ChEBI" id="CHEBI:18420"/>
    </cofactor>
</comment>
<gene>
    <name evidence="12" type="primary">ndk</name>
    <name evidence="17" type="ORF">EUA98_06730</name>
</gene>
<keyword evidence="6 12" id="KW-0479">Metal-binding</keyword>
<evidence type="ECO:0000256" key="10">
    <source>
        <dbReference type="ARBA" id="ARBA00022842"/>
    </source>
</evidence>
<evidence type="ECO:0000259" key="16">
    <source>
        <dbReference type="SMART" id="SM00562"/>
    </source>
</evidence>
<organism evidence="17 18">
    <name type="scientific">Pengzhenrongella frigida</name>
    <dbReference type="NCBI Taxonomy" id="1259133"/>
    <lineage>
        <taxon>Bacteria</taxon>
        <taxon>Bacillati</taxon>
        <taxon>Actinomycetota</taxon>
        <taxon>Actinomycetes</taxon>
        <taxon>Micrococcales</taxon>
        <taxon>Pengzhenrongella</taxon>
    </lineage>
</organism>
<keyword evidence="7 12" id="KW-0547">Nucleotide-binding</keyword>
<feature type="binding site" evidence="12 13">
    <location>
        <position position="73"/>
    </location>
    <ligand>
        <name>ATP</name>
        <dbReference type="ChEBI" id="CHEBI:30616"/>
    </ligand>
</feature>
<dbReference type="InterPro" id="IPR036850">
    <property type="entry name" value="NDK-like_dom_sf"/>
</dbReference>
<sequence length="154" mass="16105">MTASAVPTASTAPAVATERTLILVKPDGVRRGLAGEILRRVEAKGYRLVAVDLRTAGSDLLQEHYAEHAGKGFFAPLVDFMASGPVLAVVAEGERVIEGFRALAGTTDPTGAAPGTIRGDLGRDWGSAVQQNLVHGSDSPESAAREIALWFPTL</sequence>
<dbReference type="OrthoDB" id="9801161at2"/>
<evidence type="ECO:0000256" key="7">
    <source>
        <dbReference type="ARBA" id="ARBA00022741"/>
    </source>
</evidence>
<evidence type="ECO:0000256" key="11">
    <source>
        <dbReference type="ARBA" id="ARBA00023080"/>
    </source>
</evidence>
<keyword evidence="12" id="KW-0597">Phosphoprotein</keyword>
<comment type="function">
    <text evidence="12">Major role in the synthesis of nucleoside triphosphates other than ATP. The ATP gamma phosphate is transferred to the NDP beta phosphate via a ping-pong mechanism, using a phosphorylated active-site intermediate.</text>
</comment>
<dbReference type="PRINTS" id="PR01243">
    <property type="entry name" value="NUCDPKINASE"/>
</dbReference>
<dbReference type="RefSeq" id="WP_130101903.1">
    <property type="nucleotide sequence ID" value="NZ_SDWW01000012.1"/>
</dbReference>
<evidence type="ECO:0000256" key="8">
    <source>
        <dbReference type="ARBA" id="ARBA00022777"/>
    </source>
</evidence>
<dbReference type="Gene3D" id="3.30.70.141">
    <property type="entry name" value="Nucleoside diphosphate kinase-like domain"/>
    <property type="match status" value="1"/>
</dbReference>
<evidence type="ECO:0000256" key="9">
    <source>
        <dbReference type="ARBA" id="ARBA00022840"/>
    </source>
</evidence>
<dbReference type="GO" id="GO:0004550">
    <property type="term" value="F:nucleoside diphosphate kinase activity"/>
    <property type="evidence" value="ECO:0007669"/>
    <property type="project" value="UniProtKB-UniRule"/>
</dbReference>
<dbReference type="GO" id="GO:0006241">
    <property type="term" value="P:CTP biosynthetic process"/>
    <property type="evidence" value="ECO:0007669"/>
    <property type="project" value="UniProtKB-UniRule"/>
</dbReference>
<feature type="active site" description="Pros-phosphohistidine intermediate" evidence="12 13">
    <location>
        <position position="135"/>
    </location>
</feature>
<dbReference type="GO" id="GO:0006228">
    <property type="term" value="P:UTP biosynthetic process"/>
    <property type="evidence" value="ECO:0007669"/>
    <property type="project" value="UniProtKB-UniRule"/>
</dbReference>
<comment type="subunit">
    <text evidence="12">Homotetramer.</text>
</comment>
<protein>
    <recommendedName>
        <fullName evidence="4 12">Nucleoside diphosphate kinase</fullName>
        <shortName evidence="12">NDK</shortName>
        <shortName evidence="12">NDP kinase</shortName>
        <ecNumber evidence="3 12">2.7.4.6</ecNumber>
    </recommendedName>
    <alternativeName>
        <fullName evidence="12">Nucleoside-2-P kinase</fullName>
    </alternativeName>
</protein>
<dbReference type="SUPFAM" id="SSF54919">
    <property type="entry name" value="Nucleoside diphosphate kinase, NDK"/>
    <property type="match status" value="1"/>
</dbReference>
<evidence type="ECO:0000256" key="6">
    <source>
        <dbReference type="ARBA" id="ARBA00022723"/>
    </source>
</evidence>
<dbReference type="SMART" id="SM00562">
    <property type="entry name" value="NDK"/>
    <property type="match status" value="1"/>
</dbReference>
<dbReference type="Proteomes" id="UP000293764">
    <property type="component" value="Unassembled WGS sequence"/>
</dbReference>
<comment type="subcellular location">
    <subcellularLocation>
        <location evidence="12">Cytoplasm</location>
    </subcellularLocation>
</comment>
<feature type="binding site" evidence="12 13">
    <location>
        <position position="25"/>
    </location>
    <ligand>
        <name>ATP</name>
        <dbReference type="ChEBI" id="CHEBI:30616"/>
    </ligand>
</feature>
<dbReference type="GO" id="GO:0005524">
    <property type="term" value="F:ATP binding"/>
    <property type="evidence" value="ECO:0007669"/>
    <property type="project" value="UniProtKB-UniRule"/>
</dbReference>
<feature type="domain" description="Nucleoside diphosphate kinase-like" evidence="16">
    <location>
        <begin position="17"/>
        <end position="154"/>
    </location>
</feature>
<keyword evidence="9 12" id="KW-0067">ATP-binding</keyword>
<evidence type="ECO:0000256" key="3">
    <source>
        <dbReference type="ARBA" id="ARBA00012966"/>
    </source>
</evidence>
<dbReference type="InterPro" id="IPR034907">
    <property type="entry name" value="NDK-like_dom"/>
</dbReference>
<evidence type="ECO:0000256" key="15">
    <source>
        <dbReference type="RuleBase" id="RU004013"/>
    </source>
</evidence>
<dbReference type="GO" id="GO:0005737">
    <property type="term" value="C:cytoplasm"/>
    <property type="evidence" value="ECO:0007669"/>
    <property type="project" value="UniProtKB-SubCell"/>
</dbReference>
<dbReference type="PROSITE" id="PS00469">
    <property type="entry name" value="NDPK"/>
    <property type="match status" value="1"/>
</dbReference>
<comment type="catalytic activity">
    <reaction evidence="12">
        <text>a ribonucleoside 5'-diphosphate + ATP = a ribonucleoside 5'-triphosphate + ADP</text>
        <dbReference type="Rhea" id="RHEA:18113"/>
        <dbReference type="ChEBI" id="CHEBI:30616"/>
        <dbReference type="ChEBI" id="CHEBI:57930"/>
        <dbReference type="ChEBI" id="CHEBI:61557"/>
        <dbReference type="ChEBI" id="CHEBI:456216"/>
        <dbReference type="EC" id="2.7.4.6"/>
    </reaction>
</comment>
<evidence type="ECO:0000313" key="18">
    <source>
        <dbReference type="Proteomes" id="UP000293764"/>
    </source>
</evidence>
<keyword evidence="18" id="KW-1185">Reference proteome</keyword>
<keyword evidence="12" id="KW-0963">Cytoplasm</keyword>
<comment type="similarity">
    <text evidence="2 12 13 14">Belongs to the NDK family.</text>
</comment>
<feature type="binding site" evidence="12 13">
    <location>
        <position position="118"/>
    </location>
    <ligand>
        <name>ATP</name>
        <dbReference type="ChEBI" id="CHEBI:30616"/>
    </ligand>
</feature>
<dbReference type="NCBIfam" id="NF001908">
    <property type="entry name" value="PRK00668.1"/>
    <property type="match status" value="1"/>
</dbReference>
<keyword evidence="8 12" id="KW-0418">Kinase</keyword>
<dbReference type="InterPro" id="IPR001564">
    <property type="entry name" value="Nucleoside_diP_kinase"/>
</dbReference>
<feature type="binding site" evidence="12 13">
    <location>
        <position position="101"/>
    </location>
    <ligand>
        <name>ATP</name>
        <dbReference type="ChEBI" id="CHEBI:30616"/>
    </ligand>
</feature>
<evidence type="ECO:0000256" key="2">
    <source>
        <dbReference type="ARBA" id="ARBA00008142"/>
    </source>
</evidence>
<comment type="catalytic activity">
    <reaction evidence="12 15">
        <text>a 2'-deoxyribonucleoside 5'-diphosphate + ATP = a 2'-deoxyribonucleoside 5'-triphosphate + ADP</text>
        <dbReference type="Rhea" id="RHEA:44640"/>
        <dbReference type="ChEBI" id="CHEBI:30616"/>
        <dbReference type="ChEBI" id="CHEBI:61560"/>
        <dbReference type="ChEBI" id="CHEBI:73316"/>
        <dbReference type="ChEBI" id="CHEBI:456216"/>
        <dbReference type="EC" id="2.7.4.6"/>
    </reaction>
</comment>
<evidence type="ECO:0000256" key="5">
    <source>
        <dbReference type="ARBA" id="ARBA00022679"/>
    </source>
</evidence>